<evidence type="ECO:0000256" key="1">
    <source>
        <dbReference type="SAM" id="Phobius"/>
    </source>
</evidence>
<evidence type="ECO:0008006" key="4">
    <source>
        <dbReference type="Google" id="ProtNLM"/>
    </source>
</evidence>
<sequence>MINFLPEAEKQKTLERKKWKIISILGVICLSALICLFLSLFFVNNLIQAKAEGYKVYSEQQKKESSHWGETEKKISVLNSSFSDLASFYESQHNISFLIERVFDNMPITSYLSNFSFVRLERKKSADSASTAEVGQSEERKEEFWAEVSISGFCPTREDLLSLKSNLENEKIFEKRDIYFPASGWVKAEDVNFIATINVKKTFDDIRQ</sequence>
<dbReference type="AlphaFoldDB" id="A0A2G9YV00"/>
<comment type="caution">
    <text evidence="2">The sequence shown here is derived from an EMBL/GenBank/DDBJ whole genome shotgun (WGS) entry which is preliminary data.</text>
</comment>
<keyword evidence="1" id="KW-1133">Transmembrane helix</keyword>
<proteinExistence type="predicted"/>
<accession>A0A2G9YV00</accession>
<reference evidence="2 3" key="1">
    <citation type="submission" date="2017-09" db="EMBL/GenBank/DDBJ databases">
        <title>Depth-based differentiation of microbial function through sediment-hosted aquifers and enrichment of novel symbionts in the deep terrestrial subsurface.</title>
        <authorList>
            <person name="Probst A.J."/>
            <person name="Ladd B."/>
            <person name="Jarett J.K."/>
            <person name="Geller-Mcgrath D.E."/>
            <person name="Sieber C.M."/>
            <person name="Emerson J.B."/>
            <person name="Anantharaman K."/>
            <person name="Thomas B.C."/>
            <person name="Malmstrom R."/>
            <person name="Stieglmeier M."/>
            <person name="Klingl A."/>
            <person name="Woyke T."/>
            <person name="Ryan C.M."/>
            <person name="Banfield J.F."/>
        </authorList>
    </citation>
    <scope>NUCLEOTIDE SEQUENCE [LARGE SCALE GENOMIC DNA]</scope>
    <source>
        <strain evidence="2">CG23_combo_of_CG06-09_8_20_14_all_39_17</strain>
    </source>
</reference>
<evidence type="ECO:0000313" key="3">
    <source>
        <dbReference type="Proteomes" id="UP000229976"/>
    </source>
</evidence>
<keyword evidence="1" id="KW-0472">Membrane</keyword>
<protein>
    <recommendedName>
        <fullName evidence="4">PilN domain-containing protein</fullName>
    </recommendedName>
</protein>
<organism evidence="2 3">
    <name type="scientific">Candidatus Nealsonbacteria bacterium CG23_combo_of_CG06-09_8_20_14_all_39_17</name>
    <dbReference type="NCBI Taxonomy" id="1974722"/>
    <lineage>
        <taxon>Bacteria</taxon>
        <taxon>Candidatus Nealsoniibacteriota</taxon>
    </lineage>
</organism>
<dbReference type="Proteomes" id="UP000229976">
    <property type="component" value="Unassembled WGS sequence"/>
</dbReference>
<keyword evidence="1" id="KW-0812">Transmembrane</keyword>
<evidence type="ECO:0000313" key="2">
    <source>
        <dbReference type="EMBL" id="PIP23012.1"/>
    </source>
</evidence>
<dbReference type="EMBL" id="PCRO01000012">
    <property type="protein sequence ID" value="PIP23012.1"/>
    <property type="molecule type" value="Genomic_DNA"/>
</dbReference>
<feature type="transmembrane region" description="Helical" evidence="1">
    <location>
        <begin position="21"/>
        <end position="43"/>
    </location>
</feature>
<gene>
    <name evidence="2" type="ORF">COX37_00880</name>
</gene>
<name>A0A2G9YV00_9BACT</name>